<dbReference type="Pfam" id="PF03178">
    <property type="entry name" value="CPSF_A"/>
    <property type="match status" value="1"/>
</dbReference>
<dbReference type="InterPro" id="IPR004871">
    <property type="entry name" value="RSE1/DDB1/CPSF1_C"/>
</dbReference>
<reference evidence="3" key="3">
    <citation type="submission" date="2025-09" db="UniProtKB">
        <authorList>
            <consortium name="Ensembl"/>
        </authorList>
    </citation>
    <scope>IDENTIFICATION</scope>
</reference>
<dbReference type="GO" id="GO:0044877">
    <property type="term" value="F:protein-containing complex binding"/>
    <property type="evidence" value="ECO:0007669"/>
    <property type="project" value="Ensembl"/>
</dbReference>
<feature type="domain" description="RSE1/DDB1/CPSF1 second beta-propeller" evidence="2">
    <location>
        <begin position="1"/>
        <end position="52"/>
    </location>
</feature>
<proteinExistence type="predicted"/>
<gene>
    <name evidence="3" type="primary">SF3B3</name>
</gene>
<dbReference type="InterPro" id="IPR050358">
    <property type="entry name" value="RSE1/DDB1/CFT1"/>
</dbReference>
<dbReference type="HOGENOM" id="CLU_003246_0_1_1"/>
<protein>
    <submittedName>
        <fullName evidence="3">Splicing factor 3b subunit 3</fullName>
    </submittedName>
</protein>
<evidence type="ECO:0000259" key="2">
    <source>
        <dbReference type="Pfam" id="PF23726"/>
    </source>
</evidence>
<dbReference type="GO" id="GO:0000398">
    <property type="term" value="P:mRNA splicing, via spliceosome"/>
    <property type="evidence" value="ECO:0007669"/>
    <property type="project" value="Ensembl"/>
</dbReference>
<dbReference type="GO" id="GO:0005654">
    <property type="term" value="C:nucleoplasm"/>
    <property type="evidence" value="ECO:0007669"/>
    <property type="project" value="Ensembl"/>
</dbReference>
<dbReference type="InterPro" id="IPR015943">
    <property type="entry name" value="WD40/YVTN_repeat-like_dom_sf"/>
</dbReference>
<dbReference type="InterPro" id="IPR058543">
    <property type="entry name" value="Beta-prop_RSE1/DDB1/CPSF1_2nd"/>
</dbReference>
<name>U3IBE5_ANAPP</name>
<reference evidence="4" key="1">
    <citation type="submission" date="2017-10" db="EMBL/GenBank/DDBJ databases">
        <title>A new Pekin duck reference genome.</title>
        <authorList>
            <person name="Hou Z.-C."/>
            <person name="Zhou Z.-K."/>
            <person name="Zhu F."/>
            <person name="Hou S.-S."/>
        </authorList>
    </citation>
    <scope>NUCLEOTIDE SEQUENCE [LARGE SCALE GENOMIC DNA]</scope>
</reference>
<dbReference type="GO" id="GO:0003676">
    <property type="term" value="F:nucleic acid binding"/>
    <property type="evidence" value="ECO:0007669"/>
    <property type="project" value="InterPro"/>
</dbReference>
<organism evidence="3 4">
    <name type="scientific">Anas platyrhynchos platyrhynchos</name>
    <name type="common">Northern mallard</name>
    <dbReference type="NCBI Taxonomy" id="8840"/>
    <lineage>
        <taxon>Eukaryota</taxon>
        <taxon>Metazoa</taxon>
        <taxon>Chordata</taxon>
        <taxon>Craniata</taxon>
        <taxon>Vertebrata</taxon>
        <taxon>Euteleostomi</taxon>
        <taxon>Archelosauria</taxon>
        <taxon>Archosauria</taxon>
        <taxon>Dinosauria</taxon>
        <taxon>Saurischia</taxon>
        <taxon>Theropoda</taxon>
        <taxon>Coelurosauria</taxon>
        <taxon>Aves</taxon>
        <taxon>Neognathae</taxon>
        <taxon>Galloanserae</taxon>
        <taxon>Anseriformes</taxon>
        <taxon>Anatidae</taxon>
        <taxon>Anatinae</taxon>
        <taxon>Anas</taxon>
    </lineage>
</organism>
<evidence type="ECO:0000259" key="1">
    <source>
        <dbReference type="Pfam" id="PF03178"/>
    </source>
</evidence>
<feature type="domain" description="RSE1/DDB1/CPSF1 C-terminal" evidence="1">
    <location>
        <begin position="149"/>
        <end position="355"/>
    </location>
</feature>
<dbReference type="STRING" id="8840.ENSAPLP00000004567"/>
<dbReference type="Ensembl" id="ENSAPLT00000005183.2">
    <property type="protein sequence ID" value="ENSAPLP00000004567.2"/>
    <property type="gene ID" value="ENSAPLG00000004996.2"/>
</dbReference>
<dbReference type="GO" id="GO:0071005">
    <property type="term" value="C:U2-type precatalytic spliceosome"/>
    <property type="evidence" value="ECO:0007669"/>
    <property type="project" value="Ensembl"/>
</dbReference>
<keyword evidence="4" id="KW-1185">Reference proteome</keyword>
<dbReference type="PANTHER" id="PTHR10644">
    <property type="entry name" value="DNA REPAIR/RNA PROCESSING CPSF FAMILY"/>
    <property type="match status" value="1"/>
</dbReference>
<dbReference type="Proteomes" id="UP000016666">
    <property type="component" value="Unassembled WGS sequence"/>
</dbReference>
<dbReference type="GO" id="GO:0005689">
    <property type="term" value="C:U12-type spliceosomal complex"/>
    <property type="evidence" value="ECO:0007669"/>
    <property type="project" value="Ensembl"/>
</dbReference>
<sequence>MSSRSWLSYSYQSRFHLTPLSYETLEFASGFASEQCPEGIVAISTNTLRILALEKLGAVFNQVAFPLQYTPRKFVIHPESNNLIIIETDHNAYTEATKAQRKQQMAEEMVEAAGEDERELAAEMAAAFLNENLPESIFGAPKAGNGQWASVIRVMNPIQGNTLDLVQLEQNEAAFSVAVCRFSNTGEDWYVLVGVAKDLILNPRSVAGGFVYTYKLVNGGEKLEFLHKTPVEEVPAAIAPFQGRVLIGVGKLLRVYDLGKKKLLRKCENKHIANYICGIQTIGHRVIVSDVQESFIWVRYKRNENQLIIFADDTYPRWVTTATLLDYDTVAGADKFGNICVVSCASERSGTIGSKPTAFLKHLMTLYLRTAPEIAVSLESTPGLVGLFTATRVRALTFPAQTSAPALVSSLTSSESRCCQCLHFPAWLACSRGGGESRQPVPELSSLPEVCLGAVSVGRYARRIWPPCTN</sequence>
<dbReference type="GO" id="GO:0005730">
    <property type="term" value="C:nucleolus"/>
    <property type="evidence" value="ECO:0007669"/>
    <property type="project" value="Ensembl"/>
</dbReference>
<dbReference type="GO" id="GO:0071013">
    <property type="term" value="C:catalytic step 2 spliceosome"/>
    <property type="evidence" value="ECO:0007669"/>
    <property type="project" value="Ensembl"/>
</dbReference>
<dbReference type="GO" id="GO:0042177">
    <property type="term" value="P:negative regulation of protein catabolic process"/>
    <property type="evidence" value="ECO:0007669"/>
    <property type="project" value="Ensembl"/>
</dbReference>
<evidence type="ECO:0000313" key="4">
    <source>
        <dbReference type="Proteomes" id="UP000016666"/>
    </source>
</evidence>
<evidence type="ECO:0000313" key="3">
    <source>
        <dbReference type="Ensembl" id="ENSAPLP00000004567.2"/>
    </source>
</evidence>
<accession>U3IBE5</accession>
<dbReference type="Pfam" id="PF23726">
    <property type="entry name" value="Beta-prop_RSE1_2nd"/>
    <property type="match status" value="1"/>
</dbReference>
<dbReference type="GeneTree" id="ENSGT00950000183151"/>
<dbReference type="AlphaFoldDB" id="U3IBE5"/>
<reference evidence="3" key="2">
    <citation type="submission" date="2025-08" db="UniProtKB">
        <authorList>
            <consortium name="Ensembl"/>
        </authorList>
    </citation>
    <scope>IDENTIFICATION</scope>
</reference>
<dbReference type="Gene3D" id="2.130.10.10">
    <property type="entry name" value="YVTN repeat-like/Quinoprotein amine dehydrogenase"/>
    <property type="match status" value="1"/>
</dbReference>